<name>A0ABS6FAI6_9FIRM</name>
<comment type="caution">
    <text evidence="5">The sequence shown here is derived from an EMBL/GenBank/DDBJ whole genome shotgun (WGS) entry which is preliminary data.</text>
</comment>
<evidence type="ECO:0000313" key="6">
    <source>
        <dbReference type="Proteomes" id="UP000787672"/>
    </source>
</evidence>
<evidence type="ECO:0000256" key="3">
    <source>
        <dbReference type="ARBA" id="ARBA00023163"/>
    </source>
</evidence>
<evidence type="ECO:0000313" key="5">
    <source>
        <dbReference type="EMBL" id="MBU5627301.1"/>
    </source>
</evidence>
<feature type="domain" description="HTH gntR-type" evidence="4">
    <location>
        <begin position="245"/>
        <end position="313"/>
    </location>
</feature>
<dbReference type="Proteomes" id="UP000787672">
    <property type="component" value="Unassembled WGS sequence"/>
</dbReference>
<dbReference type="PROSITE" id="PS50949">
    <property type="entry name" value="HTH_GNTR"/>
    <property type="match status" value="2"/>
</dbReference>
<keyword evidence="6" id="KW-1185">Reference proteome</keyword>
<dbReference type="InterPro" id="IPR000524">
    <property type="entry name" value="Tscrpt_reg_HTH_GntR"/>
</dbReference>
<dbReference type="SMART" id="SM00345">
    <property type="entry name" value="HTH_GNTR"/>
    <property type="match status" value="2"/>
</dbReference>
<accession>A0ABS6FAI6</accession>
<dbReference type="PANTHER" id="PTHR43537:SF24">
    <property type="entry name" value="GLUCONATE OPERON TRANSCRIPTIONAL REPRESSOR"/>
    <property type="match status" value="1"/>
</dbReference>
<reference evidence="5 6" key="1">
    <citation type="submission" date="2021-06" db="EMBL/GenBank/DDBJ databases">
        <authorList>
            <person name="Sun Q."/>
            <person name="Li D."/>
        </authorList>
    </citation>
    <scope>NUCLEOTIDE SEQUENCE [LARGE SCALE GENOMIC DNA]</scope>
    <source>
        <strain evidence="5 6">MSJ-2</strain>
    </source>
</reference>
<protein>
    <submittedName>
        <fullName evidence="5">GntR family transcriptional regulator</fullName>
    </submittedName>
</protein>
<dbReference type="Pfam" id="PF00392">
    <property type="entry name" value="GntR"/>
    <property type="match status" value="2"/>
</dbReference>
<dbReference type="EMBL" id="JAHLQN010000001">
    <property type="protein sequence ID" value="MBU5627301.1"/>
    <property type="molecule type" value="Genomic_DNA"/>
</dbReference>
<evidence type="ECO:0000256" key="1">
    <source>
        <dbReference type="ARBA" id="ARBA00023015"/>
    </source>
</evidence>
<dbReference type="PANTHER" id="PTHR43537">
    <property type="entry name" value="TRANSCRIPTIONAL REGULATOR, GNTR FAMILY"/>
    <property type="match status" value="1"/>
</dbReference>
<keyword evidence="1" id="KW-0805">Transcription regulation</keyword>
<feature type="domain" description="HTH gntR-type" evidence="4">
    <location>
        <begin position="5"/>
        <end position="73"/>
    </location>
</feature>
<organism evidence="5 6">
    <name type="scientific">Dysosmobacter acutus</name>
    <dbReference type="NCBI Taxonomy" id="2841504"/>
    <lineage>
        <taxon>Bacteria</taxon>
        <taxon>Bacillati</taxon>
        <taxon>Bacillota</taxon>
        <taxon>Clostridia</taxon>
        <taxon>Eubacteriales</taxon>
        <taxon>Oscillospiraceae</taxon>
        <taxon>Dysosmobacter</taxon>
    </lineage>
</organism>
<sequence length="485" mass="55274">MENSMELRKAVYSALLTQIQFGAYRCGEKLPIIEETSERLCVSIDTARAAYLKLKEKGYISLVKNAGATVKAAYDDKETERFIQTFFSTRKDAMMDLGNSLGPLLGNAQWLGLKYASPQTLEAMERLFREEKTAAPFAMLSHLNQKYCALGNSLLMHLVWQMFMFLYDPFFCIEDNQRYFDPSADYLQTLLALCRKKDWSGLRSAVDRSIKQIPSALAWFYESRITFPPPEAETPFIWSSYKKSQQLCYTIAMDILLSISRGIYPAGSLLPSQEELARQRGVSVSTVRRALDLLSSVGAVKSAKYVGTRVLPLDKATDNSDFSKPVLRRRLLDMAESLQLLAISCKEVSLTTLSALDAGSVQRLYGQLKENRDWRRGETLSYYILDLIAKCAPHRAIRTVYSELLRQFFWGYAFRGMKGSQETINQVYDPYLDDLIQALENMDFPQFSAHLERLALYELRTTVEFLWQLNIPGAEKLLIPDVSES</sequence>
<evidence type="ECO:0000256" key="2">
    <source>
        <dbReference type="ARBA" id="ARBA00023125"/>
    </source>
</evidence>
<proteinExistence type="predicted"/>
<keyword evidence="2" id="KW-0238">DNA-binding</keyword>
<dbReference type="CDD" id="cd07377">
    <property type="entry name" value="WHTH_GntR"/>
    <property type="match status" value="1"/>
</dbReference>
<keyword evidence="3" id="KW-0804">Transcription</keyword>
<gene>
    <name evidence="5" type="ORF">KQI82_10315</name>
</gene>
<evidence type="ECO:0000259" key="4">
    <source>
        <dbReference type="PROSITE" id="PS50949"/>
    </source>
</evidence>